<protein>
    <submittedName>
        <fullName evidence="2">Uncharacterized protein</fullName>
    </submittedName>
</protein>
<accession>A0A2H9TH43</accession>
<reference evidence="2 3" key="1">
    <citation type="submission" date="2016-10" db="EMBL/GenBank/DDBJ databases">
        <title>The genome of Paramicrosporidium saccamoebae is the missing link in understanding Cryptomycota and Microsporidia evolution.</title>
        <authorList>
            <person name="Quandt C.A."/>
            <person name="Beaudet D."/>
            <person name="Corsaro D."/>
            <person name="Michel R."/>
            <person name="Corradi N."/>
            <person name="James T."/>
        </authorList>
    </citation>
    <scope>NUCLEOTIDE SEQUENCE [LARGE SCALE GENOMIC DNA]</scope>
    <source>
        <strain evidence="2 3">KSL3</strain>
    </source>
</reference>
<dbReference type="InterPro" id="IPR017972">
    <property type="entry name" value="Cyt_P450_CS"/>
</dbReference>
<dbReference type="GO" id="GO:0005506">
    <property type="term" value="F:iron ion binding"/>
    <property type="evidence" value="ECO:0007669"/>
    <property type="project" value="InterPro"/>
</dbReference>
<dbReference type="PROSITE" id="PS00086">
    <property type="entry name" value="CYTOCHROME_P450"/>
    <property type="match status" value="1"/>
</dbReference>
<sequence>VQFIKLLRQGLNSVINLGHLRGVKRERVAEIFSTLLNGEDSTADLIISNIKWFDTDPPTVVPSLFNGRDITAQKVFASFLHALNPRQLSRFVAVWTGSELTIVEESTLRVQLSSPGEQTPNTKKGLWADEGPEPEDTITAGPRYIKFIQRVAKLQAEMLGISIDELDMDALKDAHQHPSFSSGVRACFGELGLIIQPAVNMIQSLVELLNVPPKLFFDQM</sequence>
<name>A0A2H9TH43_9FUNG</name>
<feature type="non-terminal residue" evidence="2">
    <location>
        <position position="1"/>
    </location>
</feature>
<proteinExistence type="predicted"/>
<gene>
    <name evidence="2" type="ORF">PSACC_03158</name>
</gene>
<dbReference type="GO" id="GO:0016705">
    <property type="term" value="F:oxidoreductase activity, acting on paired donors, with incorporation or reduction of molecular oxygen"/>
    <property type="evidence" value="ECO:0007669"/>
    <property type="project" value="InterPro"/>
</dbReference>
<dbReference type="EMBL" id="MTSL01000193">
    <property type="protein sequence ID" value="PJF17029.1"/>
    <property type="molecule type" value="Genomic_DNA"/>
</dbReference>
<feature type="region of interest" description="Disordered" evidence="1">
    <location>
        <begin position="111"/>
        <end position="133"/>
    </location>
</feature>
<evidence type="ECO:0000313" key="2">
    <source>
        <dbReference type="EMBL" id="PJF17029.1"/>
    </source>
</evidence>
<dbReference type="AlphaFoldDB" id="A0A2H9TH43"/>
<organism evidence="2 3">
    <name type="scientific">Paramicrosporidium saccamoebae</name>
    <dbReference type="NCBI Taxonomy" id="1246581"/>
    <lineage>
        <taxon>Eukaryota</taxon>
        <taxon>Fungi</taxon>
        <taxon>Fungi incertae sedis</taxon>
        <taxon>Cryptomycota</taxon>
        <taxon>Cryptomycota incertae sedis</taxon>
        <taxon>Paramicrosporidium</taxon>
    </lineage>
</organism>
<evidence type="ECO:0000313" key="3">
    <source>
        <dbReference type="Proteomes" id="UP000240830"/>
    </source>
</evidence>
<evidence type="ECO:0000256" key="1">
    <source>
        <dbReference type="SAM" id="MobiDB-lite"/>
    </source>
</evidence>
<comment type="caution">
    <text evidence="2">The sequence shown here is derived from an EMBL/GenBank/DDBJ whole genome shotgun (WGS) entry which is preliminary data.</text>
</comment>
<feature type="compositionally biased region" description="Polar residues" evidence="1">
    <location>
        <begin position="111"/>
        <end position="122"/>
    </location>
</feature>
<keyword evidence="3" id="KW-1185">Reference proteome</keyword>
<dbReference type="Proteomes" id="UP000240830">
    <property type="component" value="Unassembled WGS sequence"/>
</dbReference>